<protein>
    <submittedName>
        <fullName evidence="1">Transglutaminase-like cysteine peptidase</fullName>
    </submittedName>
</protein>
<proteinExistence type="predicted"/>
<dbReference type="Pfam" id="PF06035">
    <property type="entry name" value="Peptidase_C93"/>
    <property type="match status" value="1"/>
</dbReference>
<sequence length="139" mass="15637">MARPVITIFVRSIPTMLSVSEIDRLVRGCFVYVPDLEEYDVREDWRSHEGAVRAGEVFRGDCDDFALTVAVIAKQEGYAPDDIRLAYVVTETGGGHLVCLIGDQMIDNRMRGPVPDTFPRYQWGSSMSLARPGIWQEVI</sequence>
<gene>
    <name evidence="1" type="ORF">P7680_21430</name>
</gene>
<dbReference type="EMBL" id="JARSBO010000014">
    <property type="protein sequence ID" value="MDG4721580.1"/>
    <property type="molecule type" value="Genomic_DNA"/>
</dbReference>
<evidence type="ECO:0000313" key="2">
    <source>
        <dbReference type="Proteomes" id="UP001529180"/>
    </source>
</evidence>
<dbReference type="Proteomes" id="UP001529180">
    <property type="component" value="Unassembled WGS sequence"/>
</dbReference>
<keyword evidence="2" id="KW-1185">Reference proteome</keyword>
<name>A0ABT6GHL8_9PROT</name>
<organism evidence="1 2">
    <name type="scientific">Thalassospira aquimaris</name>
    <dbReference type="NCBI Taxonomy" id="3037796"/>
    <lineage>
        <taxon>Bacteria</taxon>
        <taxon>Pseudomonadati</taxon>
        <taxon>Pseudomonadota</taxon>
        <taxon>Alphaproteobacteria</taxon>
        <taxon>Rhodospirillales</taxon>
        <taxon>Thalassospiraceae</taxon>
        <taxon>Thalassospira</taxon>
    </lineage>
</organism>
<dbReference type="RefSeq" id="WP_278007029.1">
    <property type="nucleotide sequence ID" value="NZ_JARSBO010000014.1"/>
</dbReference>
<reference evidence="1 2" key="1">
    <citation type="submission" date="2023-03" db="EMBL/GenBank/DDBJ databases">
        <title>Strain FZY0004 represents a novel species in the genus Thalassospira isolated from seawater.</title>
        <authorList>
            <person name="Fu Z.-Y."/>
        </authorList>
    </citation>
    <scope>NUCLEOTIDE SEQUENCE [LARGE SCALE GENOMIC DNA]</scope>
    <source>
        <strain evidence="1 2">FZY0004</strain>
    </source>
</reference>
<accession>A0ABT6GHL8</accession>
<dbReference type="InterPro" id="IPR010319">
    <property type="entry name" value="Transglutaminase-like_Cys_pept"/>
</dbReference>
<evidence type="ECO:0000313" key="1">
    <source>
        <dbReference type="EMBL" id="MDG4721580.1"/>
    </source>
</evidence>
<comment type="caution">
    <text evidence="1">The sequence shown here is derived from an EMBL/GenBank/DDBJ whole genome shotgun (WGS) entry which is preliminary data.</text>
</comment>
<dbReference type="Gene3D" id="3.10.620.30">
    <property type="match status" value="1"/>
</dbReference>